<dbReference type="OrthoDB" id="276276at2759"/>
<comment type="caution">
    <text evidence="2">The sequence shown here is derived from an EMBL/GenBank/DDBJ whole genome shotgun (WGS) entry which is preliminary data.</text>
</comment>
<feature type="domain" description="Nudix hydrolase" evidence="1">
    <location>
        <begin position="31"/>
        <end position="168"/>
    </location>
</feature>
<sequence>MSDPTHSLDYPSSLQEYVVPGQDFLRHHPEYDILCTGIIVFNAEGKLLLVQRAANEMAFPNFWEIPGGKVDDTDESILHAAARELKEEAGLEATRVLRKVTQFTFTDGRPGHPTKTWLKLIFEMEVRDSDNVVLDPVEHQKFLFASEEEIVNDLVGDVKLAYISPPNKGVKLEAFRLQREAL</sequence>
<proteinExistence type="predicted"/>
<keyword evidence="3" id="KW-1185">Reference proteome</keyword>
<dbReference type="InterPro" id="IPR000086">
    <property type="entry name" value="NUDIX_hydrolase_dom"/>
</dbReference>
<dbReference type="GeneID" id="63846299"/>
<dbReference type="CDD" id="cd02883">
    <property type="entry name" value="NUDIX_Hydrolase"/>
    <property type="match status" value="1"/>
</dbReference>
<dbReference type="PANTHER" id="PTHR43736:SF1">
    <property type="entry name" value="DIHYDRONEOPTERIN TRIPHOSPHATE DIPHOSPHATASE"/>
    <property type="match status" value="1"/>
</dbReference>
<dbReference type="SUPFAM" id="SSF55811">
    <property type="entry name" value="Nudix"/>
    <property type="match status" value="1"/>
</dbReference>
<name>A0A9P4GDL4_9PLEO</name>
<dbReference type="AlphaFoldDB" id="A0A9P4GDL4"/>
<evidence type="ECO:0000259" key="1">
    <source>
        <dbReference type="PROSITE" id="PS51462"/>
    </source>
</evidence>
<dbReference type="RefSeq" id="XP_040786117.1">
    <property type="nucleotide sequence ID" value="XM_040929047.1"/>
</dbReference>
<dbReference type="PANTHER" id="PTHR43736">
    <property type="entry name" value="ADP-RIBOSE PYROPHOSPHATASE"/>
    <property type="match status" value="1"/>
</dbReference>
<dbReference type="Proteomes" id="UP000800039">
    <property type="component" value="Unassembled WGS sequence"/>
</dbReference>
<dbReference type="Pfam" id="PF00293">
    <property type="entry name" value="NUDIX"/>
    <property type="match status" value="1"/>
</dbReference>
<dbReference type="InterPro" id="IPR015797">
    <property type="entry name" value="NUDIX_hydrolase-like_dom_sf"/>
</dbReference>
<evidence type="ECO:0000313" key="3">
    <source>
        <dbReference type="Proteomes" id="UP000800039"/>
    </source>
</evidence>
<protein>
    <recommendedName>
        <fullName evidence="1">Nudix hydrolase domain-containing protein</fullName>
    </recommendedName>
</protein>
<gene>
    <name evidence="2" type="ORF">K460DRAFT_288387</name>
</gene>
<evidence type="ECO:0000313" key="2">
    <source>
        <dbReference type="EMBL" id="KAF1843554.1"/>
    </source>
</evidence>
<organism evidence="2 3">
    <name type="scientific">Cucurbitaria berberidis CBS 394.84</name>
    <dbReference type="NCBI Taxonomy" id="1168544"/>
    <lineage>
        <taxon>Eukaryota</taxon>
        <taxon>Fungi</taxon>
        <taxon>Dikarya</taxon>
        <taxon>Ascomycota</taxon>
        <taxon>Pezizomycotina</taxon>
        <taxon>Dothideomycetes</taxon>
        <taxon>Pleosporomycetidae</taxon>
        <taxon>Pleosporales</taxon>
        <taxon>Pleosporineae</taxon>
        <taxon>Cucurbitariaceae</taxon>
        <taxon>Cucurbitaria</taxon>
    </lineage>
</organism>
<accession>A0A9P4GDL4</accession>
<reference evidence="2" key="1">
    <citation type="submission" date="2020-01" db="EMBL/GenBank/DDBJ databases">
        <authorList>
            <consortium name="DOE Joint Genome Institute"/>
            <person name="Haridas S."/>
            <person name="Albert R."/>
            <person name="Binder M."/>
            <person name="Bloem J."/>
            <person name="Labutti K."/>
            <person name="Salamov A."/>
            <person name="Andreopoulos B."/>
            <person name="Baker S.E."/>
            <person name="Barry K."/>
            <person name="Bills G."/>
            <person name="Bluhm B.H."/>
            <person name="Cannon C."/>
            <person name="Castanera R."/>
            <person name="Culley D.E."/>
            <person name="Daum C."/>
            <person name="Ezra D."/>
            <person name="Gonzalez J.B."/>
            <person name="Henrissat B."/>
            <person name="Kuo A."/>
            <person name="Liang C."/>
            <person name="Lipzen A."/>
            <person name="Lutzoni F."/>
            <person name="Magnuson J."/>
            <person name="Mondo S."/>
            <person name="Nolan M."/>
            <person name="Ohm R."/>
            <person name="Pangilinan J."/>
            <person name="Park H.-J."/>
            <person name="Ramirez L."/>
            <person name="Alfaro M."/>
            <person name="Sun H."/>
            <person name="Tritt A."/>
            <person name="Yoshinaga Y."/>
            <person name="Zwiers L.-H."/>
            <person name="Turgeon B.G."/>
            <person name="Goodwin S.B."/>
            <person name="Spatafora J.W."/>
            <person name="Crous P.W."/>
            <person name="Grigoriev I.V."/>
        </authorList>
    </citation>
    <scope>NUCLEOTIDE SEQUENCE</scope>
    <source>
        <strain evidence="2">CBS 394.84</strain>
    </source>
</reference>
<dbReference type="Gene3D" id="3.90.79.10">
    <property type="entry name" value="Nucleoside Triphosphate Pyrophosphohydrolase"/>
    <property type="match status" value="1"/>
</dbReference>
<dbReference type="PROSITE" id="PS51462">
    <property type="entry name" value="NUDIX"/>
    <property type="match status" value="1"/>
</dbReference>
<dbReference type="EMBL" id="ML976617">
    <property type="protein sequence ID" value="KAF1843554.1"/>
    <property type="molecule type" value="Genomic_DNA"/>
</dbReference>